<organism evidence="2 3">
    <name type="scientific">Alloiococcus otitis ATCC 51267</name>
    <dbReference type="NCBI Taxonomy" id="883081"/>
    <lineage>
        <taxon>Bacteria</taxon>
        <taxon>Bacillati</taxon>
        <taxon>Bacillota</taxon>
        <taxon>Bacilli</taxon>
        <taxon>Lactobacillales</taxon>
        <taxon>Carnobacteriaceae</taxon>
        <taxon>Alloiococcus</taxon>
    </lineage>
</organism>
<dbReference type="STRING" id="883081.HMPREF9698_01359"/>
<dbReference type="PATRIC" id="fig|883081.3.peg.1194"/>
<dbReference type="Pfam" id="PF00005">
    <property type="entry name" value="ABC_tran"/>
    <property type="match status" value="1"/>
</dbReference>
<dbReference type="EMBL" id="AGXA01000022">
    <property type="protein sequence ID" value="EKU93198.1"/>
    <property type="molecule type" value="Genomic_DNA"/>
</dbReference>
<proteinExistence type="predicted"/>
<dbReference type="InterPro" id="IPR003439">
    <property type="entry name" value="ABC_transporter-like_ATP-bd"/>
</dbReference>
<dbReference type="PANTHER" id="PTHR42798:SF2">
    <property type="entry name" value="ABC TRANSPORTER ATP-BINDING PROTEIN MG467-RELATED"/>
    <property type="match status" value="1"/>
</dbReference>
<dbReference type="eggNOG" id="COG1136">
    <property type="taxonomic scope" value="Bacteria"/>
</dbReference>
<dbReference type="AlphaFoldDB" id="K9E922"/>
<gene>
    <name evidence="2" type="ORF">HMPREF9698_01359</name>
</gene>
<dbReference type="PANTHER" id="PTHR42798">
    <property type="entry name" value="LIPOPROTEIN-RELEASING SYSTEM ATP-BINDING PROTEIN LOLD"/>
    <property type="match status" value="1"/>
</dbReference>
<dbReference type="GO" id="GO:0005524">
    <property type="term" value="F:ATP binding"/>
    <property type="evidence" value="ECO:0007669"/>
    <property type="project" value="InterPro"/>
</dbReference>
<dbReference type="SUPFAM" id="SSF52540">
    <property type="entry name" value="P-loop containing nucleoside triphosphate hydrolases"/>
    <property type="match status" value="1"/>
</dbReference>
<dbReference type="GO" id="GO:0016887">
    <property type="term" value="F:ATP hydrolysis activity"/>
    <property type="evidence" value="ECO:0007669"/>
    <property type="project" value="InterPro"/>
</dbReference>
<feature type="domain" description="ABC transporter" evidence="1">
    <location>
        <begin position="2"/>
        <end position="70"/>
    </location>
</feature>
<accession>K9E922</accession>
<protein>
    <recommendedName>
        <fullName evidence="1">ABC transporter domain-containing protein</fullName>
    </recommendedName>
</protein>
<comment type="caution">
    <text evidence="2">The sequence shown here is derived from an EMBL/GenBank/DDBJ whole genome shotgun (WGS) entry which is preliminary data.</text>
</comment>
<evidence type="ECO:0000259" key="1">
    <source>
        <dbReference type="Pfam" id="PF00005"/>
    </source>
</evidence>
<evidence type="ECO:0000313" key="2">
    <source>
        <dbReference type="EMBL" id="EKU93198.1"/>
    </source>
</evidence>
<name>K9E922_9LACT</name>
<evidence type="ECO:0000313" key="3">
    <source>
        <dbReference type="Proteomes" id="UP000009875"/>
    </source>
</evidence>
<sequence>MTVKENMMLAVKYSQFESKGQAIDQALLKVGLEDKQESKLYELSGGQQQRLALARNMVKPFDLMLADEPTGLLDETNKQMVMQTLLELNHEGKTIVVVSHDNDFKTIASKNYLIKNKKVERVL</sequence>
<dbReference type="Gene3D" id="3.40.50.300">
    <property type="entry name" value="P-loop containing nucleotide triphosphate hydrolases"/>
    <property type="match status" value="1"/>
</dbReference>
<keyword evidence="3" id="KW-1185">Reference proteome</keyword>
<dbReference type="HOGENOM" id="CLU_000604_1_21_9"/>
<dbReference type="InterPro" id="IPR027417">
    <property type="entry name" value="P-loop_NTPase"/>
</dbReference>
<dbReference type="Proteomes" id="UP000009875">
    <property type="component" value="Unassembled WGS sequence"/>
</dbReference>
<reference evidence="2 3" key="1">
    <citation type="submission" date="2012-09" db="EMBL/GenBank/DDBJ databases">
        <title>The Genome Sequence of Alloiococcus otitis ATCC 51267.</title>
        <authorList>
            <consortium name="The Broad Institute Genome Sequencing Platform"/>
            <person name="Earl A."/>
            <person name="Ward D."/>
            <person name="Feldgarden M."/>
            <person name="Gevers D."/>
            <person name="Huys G."/>
            <person name="Walker B."/>
            <person name="Young S.K."/>
            <person name="Zeng Q."/>
            <person name="Gargeya S."/>
            <person name="Fitzgerald M."/>
            <person name="Haas B."/>
            <person name="Abouelleil A."/>
            <person name="Alvarado L."/>
            <person name="Arachchi H.M."/>
            <person name="Berlin A.M."/>
            <person name="Chapman S.B."/>
            <person name="Goldberg J."/>
            <person name="Griggs A."/>
            <person name="Gujja S."/>
            <person name="Hansen M."/>
            <person name="Howarth C."/>
            <person name="Imamovic A."/>
            <person name="Larimer J."/>
            <person name="McCowen C."/>
            <person name="Montmayeur A."/>
            <person name="Murphy C."/>
            <person name="Neiman D."/>
            <person name="Pearson M."/>
            <person name="Priest M."/>
            <person name="Roberts A."/>
            <person name="Saif S."/>
            <person name="Shea T."/>
            <person name="Sisk P."/>
            <person name="Sykes S."/>
            <person name="Wortman J."/>
            <person name="Nusbaum C."/>
            <person name="Birren B."/>
        </authorList>
    </citation>
    <scope>NUCLEOTIDE SEQUENCE [LARGE SCALE GENOMIC DNA]</scope>
    <source>
        <strain evidence="2 3">ATCC 51267</strain>
    </source>
</reference>